<comment type="caution">
    <text evidence="2">The sequence shown here is derived from an EMBL/GenBank/DDBJ whole genome shotgun (WGS) entry which is preliminary data.</text>
</comment>
<dbReference type="EMBL" id="JASZYV010000001">
    <property type="protein sequence ID" value="MDM0043352.1"/>
    <property type="molecule type" value="Genomic_DNA"/>
</dbReference>
<name>A0ABT7N624_9BURK</name>
<evidence type="ECO:0000313" key="3">
    <source>
        <dbReference type="Proteomes" id="UP001174908"/>
    </source>
</evidence>
<protein>
    <recommendedName>
        <fullName evidence="4">Surface antigen domain-containing protein</fullName>
    </recommendedName>
</protein>
<accession>A0ABT7N624</accession>
<gene>
    <name evidence="2" type="ORF">QTH91_02555</name>
</gene>
<dbReference type="RefSeq" id="WP_286658466.1">
    <property type="nucleotide sequence ID" value="NZ_JASZYV010000001.1"/>
</dbReference>
<evidence type="ECO:0008006" key="4">
    <source>
        <dbReference type="Google" id="ProtNLM"/>
    </source>
</evidence>
<organism evidence="2 3">
    <name type="scientific">Variovorax dokdonensis</name>
    <dbReference type="NCBI Taxonomy" id="344883"/>
    <lineage>
        <taxon>Bacteria</taxon>
        <taxon>Pseudomonadati</taxon>
        <taxon>Pseudomonadota</taxon>
        <taxon>Betaproteobacteria</taxon>
        <taxon>Burkholderiales</taxon>
        <taxon>Comamonadaceae</taxon>
        <taxon>Variovorax</taxon>
    </lineage>
</organism>
<feature type="signal peptide" evidence="1">
    <location>
        <begin position="1"/>
        <end position="25"/>
    </location>
</feature>
<proteinExistence type="predicted"/>
<evidence type="ECO:0000313" key="2">
    <source>
        <dbReference type="EMBL" id="MDM0043352.1"/>
    </source>
</evidence>
<feature type="chain" id="PRO_5047413382" description="Surface antigen domain-containing protein" evidence="1">
    <location>
        <begin position="26"/>
        <end position="176"/>
    </location>
</feature>
<dbReference type="Proteomes" id="UP001174908">
    <property type="component" value="Unassembled WGS sequence"/>
</dbReference>
<reference evidence="2" key="1">
    <citation type="submission" date="2023-06" db="EMBL/GenBank/DDBJ databases">
        <authorList>
            <person name="Jiang Y."/>
            <person name="Liu Q."/>
        </authorList>
    </citation>
    <scope>NUCLEOTIDE SEQUENCE</scope>
    <source>
        <strain evidence="2">CGMCC 1.12089</strain>
    </source>
</reference>
<evidence type="ECO:0000256" key="1">
    <source>
        <dbReference type="SAM" id="SignalP"/>
    </source>
</evidence>
<keyword evidence="3" id="KW-1185">Reference proteome</keyword>
<keyword evidence="1" id="KW-0732">Signal</keyword>
<sequence length="176" mass="19070">MKHACCRQLMLGALFATLAAAPAAADLYASSQTASRAWSAPSDPQAERLAIERDEASRLSWLRASPIGSRDFCSSYEILGVASNASADLVCMRGTTTARELQANGWELTDAQETFHFRPPGTTVKVMQATSIKRKCVAEDGTLRGPLRGRFGCAPEHRDGDWKPALLWLPEGSTTQ</sequence>